<keyword evidence="4" id="KW-1185">Reference proteome</keyword>
<proteinExistence type="predicted"/>
<keyword evidence="2" id="KW-0812">Transmembrane</keyword>
<evidence type="ECO:0000256" key="2">
    <source>
        <dbReference type="SAM" id="Phobius"/>
    </source>
</evidence>
<dbReference type="Proteomes" id="UP000051324">
    <property type="component" value="Unassembled WGS sequence"/>
</dbReference>
<protein>
    <recommendedName>
        <fullName evidence="5">Integral membrane protein</fullName>
    </recommendedName>
</protein>
<evidence type="ECO:0000313" key="4">
    <source>
        <dbReference type="Proteomes" id="UP000051324"/>
    </source>
</evidence>
<dbReference type="PATRIC" id="fig|1423724.4.peg.1993"/>
<accession>A0A0R1U594</accession>
<dbReference type="AlphaFoldDB" id="A0A0R1U594"/>
<feature type="transmembrane region" description="Helical" evidence="2">
    <location>
        <begin position="185"/>
        <end position="207"/>
    </location>
</feature>
<evidence type="ECO:0000256" key="1">
    <source>
        <dbReference type="SAM" id="MobiDB-lite"/>
    </source>
</evidence>
<dbReference type="RefSeq" id="WP_025087363.1">
    <property type="nucleotide sequence ID" value="NZ_AZFT01000030.1"/>
</dbReference>
<dbReference type="eggNOG" id="COG4858">
    <property type="taxonomic scope" value="Bacteria"/>
</dbReference>
<evidence type="ECO:0000313" key="3">
    <source>
        <dbReference type="EMBL" id="KRL86197.1"/>
    </source>
</evidence>
<feature type="region of interest" description="Disordered" evidence="1">
    <location>
        <begin position="1"/>
        <end position="20"/>
    </location>
</feature>
<organism evidence="3 4">
    <name type="scientific">Ligilactobacillus apodemi DSM 16634 = JCM 16172</name>
    <dbReference type="NCBI Taxonomy" id="1423724"/>
    <lineage>
        <taxon>Bacteria</taxon>
        <taxon>Bacillati</taxon>
        <taxon>Bacillota</taxon>
        <taxon>Bacilli</taxon>
        <taxon>Lactobacillales</taxon>
        <taxon>Lactobacillaceae</taxon>
        <taxon>Ligilactobacillus</taxon>
    </lineage>
</organism>
<dbReference type="InterPro" id="IPR009214">
    <property type="entry name" value="DUF1129"/>
</dbReference>
<feature type="transmembrane region" description="Helical" evidence="2">
    <location>
        <begin position="144"/>
        <end position="164"/>
    </location>
</feature>
<sequence length="241" mass="27924">MADNSKRNENAAKKQQARAKEVQVTMRDGRFAGLTKRNEDYLFHLNKALTEKGYDPEKKEQVLTEMYQELKDKQQQGVVATKLYGTVTERAEEIISGPKKEEQKTTLPKFWILALDNGLIMFMMFCIMYTLLGLFSPKQAELSGGWITLLATSTIAGVGLAFFYRSMFEARKQKGRKRWFRTILITLELILIWVVAFWIIAFIPASINRTMEPIVYAILALGAYLVRRYLKKKYNYQSVMF</sequence>
<name>A0A0R1U594_9LACO</name>
<reference evidence="3 4" key="1">
    <citation type="journal article" date="2015" name="Genome Announc.">
        <title>Expanding the biotechnology potential of lactobacilli through comparative genomics of 213 strains and associated genera.</title>
        <authorList>
            <person name="Sun Z."/>
            <person name="Harris H.M."/>
            <person name="McCann A."/>
            <person name="Guo C."/>
            <person name="Argimon S."/>
            <person name="Zhang W."/>
            <person name="Yang X."/>
            <person name="Jeffery I.B."/>
            <person name="Cooney J.C."/>
            <person name="Kagawa T.F."/>
            <person name="Liu W."/>
            <person name="Song Y."/>
            <person name="Salvetti E."/>
            <person name="Wrobel A."/>
            <person name="Rasinkangas P."/>
            <person name="Parkhill J."/>
            <person name="Rea M.C."/>
            <person name="O'Sullivan O."/>
            <person name="Ritari J."/>
            <person name="Douillard F.P."/>
            <person name="Paul Ross R."/>
            <person name="Yang R."/>
            <person name="Briner A.E."/>
            <person name="Felis G.E."/>
            <person name="de Vos W.M."/>
            <person name="Barrangou R."/>
            <person name="Klaenhammer T.R."/>
            <person name="Caufield P.W."/>
            <person name="Cui Y."/>
            <person name="Zhang H."/>
            <person name="O'Toole P.W."/>
        </authorList>
    </citation>
    <scope>NUCLEOTIDE SEQUENCE [LARGE SCALE GENOMIC DNA]</scope>
    <source>
        <strain evidence="3 4">DSM 16634</strain>
    </source>
</reference>
<keyword evidence="2" id="KW-0472">Membrane</keyword>
<gene>
    <name evidence="3" type="ORF">FC32_GL001909</name>
</gene>
<dbReference type="PIRSF" id="PIRSF033111">
    <property type="entry name" value="UCP033111"/>
    <property type="match status" value="1"/>
</dbReference>
<keyword evidence="2" id="KW-1133">Transmembrane helix</keyword>
<dbReference type="Pfam" id="PF06570">
    <property type="entry name" value="DUF1129"/>
    <property type="match status" value="1"/>
</dbReference>
<dbReference type="STRING" id="1423724.FC32_GL001909"/>
<feature type="transmembrane region" description="Helical" evidence="2">
    <location>
        <begin position="110"/>
        <end position="132"/>
    </location>
</feature>
<comment type="caution">
    <text evidence="3">The sequence shown here is derived from an EMBL/GenBank/DDBJ whole genome shotgun (WGS) entry which is preliminary data.</text>
</comment>
<feature type="transmembrane region" description="Helical" evidence="2">
    <location>
        <begin position="213"/>
        <end position="230"/>
    </location>
</feature>
<dbReference type="EMBL" id="AZFT01000030">
    <property type="protein sequence ID" value="KRL86197.1"/>
    <property type="molecule type" value="Genomic_DNA"/>
</dbReference>
<evidence type="ECO:0008006" key="5">
    <source>
        <dbReference type="Google" id="ProtNLM"/>
    </source>
</evidence>
<feature type="compositionally biased region" description="Basic and acidic residues" evidence="1">
    <location>
        <begin position="1"/>
        <end position="12"/>
    </location>
</feature>
<dbReference type="OrthoDB" id="2143285at2"/>